<dbReference type="InterPro" id="IPR013249">
    <property type="entry name" value="RNA_pol_sigma70_r4_t2"/>
</dbReference>
<dbReference type="EMBL" id="JXAL01000029">
    <property type="protein sequence ID" value="KIL34590.1"/>
    <property type="molecule type" value="Genomic_DNA"/>
</dbReference>
<dbReference type="Gene3D" id="1.10.10.10">
    <property type="entry name" value="Winged helix-like DNA-binding domain superfamily/Winged helix DNA-binding domain"/>
    <property type="match status" value="1"/>
</dbReference>
<dbReference type="NCBIfam" id="TIGR02937">
    <property type="entry name" value="sigma70-ECF"/>
    <property type="match status" value="1"/>
</dbReference>
<protein>
    <recommendedName>
        <fullName evidence="6">RNA polymerase sigma factor</fullName>
    </recommendedName>
</protein>
<sequence>MANVKNGDTKDFEHLIRMHQQRIFAYAYSLFRHRQEAEDLVQEVFLQAFRKLPDYEPRVSFSAWLYKIAYNQYLNILRKRNGWLKILHLVQPAPAGSFSIENEVFEMTEYLCKLSDLEKQIVLLRVLEDKSFDELAVILDGNAASLRKKFERAKNKIKKQWTEEEIDGIRQPVRF</sequence>
<feature type="domain" description="RNA polymerase sigma-70 region 2" evidence="7">
    <location>
        <begin position="15"/>
        <end position="81"/>
    </location>
</feature>
<dbReference type="SUPFAM" id="SSF88946">
    <property type="entry name" value="Sigma2 domain of RNA polymerase sigma factors"/>
    <property type="match status" value="1"/>
</dbReference>
<organism evidence="9 10">
    <name type="scientific">Cohnella kolymensis</name>
    <dbReference type="NCBI Taxonomy" id="1590652"/>
    <lineage>
        <taxon>Bacteria</taxon>
        <taxon>Bacillati</taxon>
        <taxon>Bacillota</taxon>
        <taxon>Bacilli</taxon>
        <taxon>Bacillales</taxon>
        <taxon>Paenibacillaceae</taxon>
        <taxon>Cohnella</taxon>
    </lineage>
</organism>
<dbReference type="InterPro" id="IPR036388">
    <property type="entry name" value="WH-like_DNA-bd_sf"/>
</dbReference>
<dbReference type="InterPro" id="IPR007627">
    <property type="entry name" value="RNA_pol_sigma70_r2"/>
</dbReference>
<evidence type="ECO:0000259" key="7">
    <source>
        <dbReference type="Pfam" id="PF04542"/>
    </source>
</evidence>
<dbReference type="PROSITE" id="PS01063">
    <property type="entry name" value="SIGMA70_ECF"/>
    <property type="match status" value="1"/>
</dbReference>
<keyword evidence="4 6" id="KW-0238">DNA-binding</keyword>
<dbReference type="Proteomes" id="UP000054526">
    <property type="component" value="Unassembled WGS sequence"/>
</dbReference>
<evidence type="ECO:0000313" key="10">
    <source>
        <dbReference type="Proteomes" id="UP000054526"/>
    </source>
</evidence>
<comment type="caution">
    <text evidence="9">The sequence shown here is derived from an EMBL/GenBank/DDBJ whole genome shotgun (WGS) entry which is preliminary data.</text>
</comment>
<evidence type="ECO:0000256" key="1">
    <source>
        <dbReference type="ARBA" id="ARBA00010641"/>
    </source>
</evidence>
<keyword evidence="10" id="KW-1185">Reference proteome</keyword>
<accession>A0ABR5A0N0</accession>
<dbReference type="InterPro" id="IPR000838">
    <property type="entry name" value="RNA_pol_sigma70_ECF_CS"/>
</dbReference>
<dbReference type="InterPro" id="IPR014284">
    <property type="entry name" value="RNA_pol_sigma-70_dom"/>
</dbReference>
<evidence type="ECO:0000256" key="2">
    <source>
        <dbReference type="ARBA" id="ARBA00023015"/>
    </source>
</evidence>
<dbReference type="InterPro" id="IPR013325">
    <property type="entry name" value="RNA_pol_sigma_r2"/>
</dbReference>
<dbReference type="PANTHER" id="PTHR43133:SF51">
    <property type="entry name" value="RNA POLYMERASE SIGMA FACTOR"/>
    <property type="match status" value="1"/>
</dbReference>
<dbReference type="SUPFAM" id="SSF88659">
    <property type="entry name" value="Sigma3 and sigma4 domains of RNA polymerase sigma factors"/>
    <property type="match status" value="1"/>
</dbReference>
<dbReference type="InterPro" id="IPR039425">
    <property type="entry name" value="RNA_pol_sigma-70-like"/>
</dbReference>
<gene>
    <name evidence="9" type="ORF">SD71_19035</name>
</gene>
<feature type="domain" description="RNA polymerase sigma factor 70 region 4 type 2" evidence="8">
    <location>
        <begin position="107"/>
        <end position="157"/>
    </location>
</feature>
<evidence type="ECO:0000256" key="6">
    <source>
        <dbReference type="RuleBase" id="RU000716"/>
    </source>
</evidence>
<dbReference type="Pfam" id="PF04542">
    <property type="entry name" value="Sigma70_r2"/>
    <property type="match status" value="1"/>
</dbReference>
<keyword evidence="5 6" id="KW-0804">Transcription</keyword>
<evidence type="ECO:0000313" key="9">
    <source>
        <dbReference type="EMBL" id="KIL34590.1"/>
    </source>
</evidence>
<evidence type="ECO:0000259" key="8">
    <source>
        <dbReference type="Pfam" id="PF08281"/>
    </source>
</evidence>
<keyword evidence="2 6" id="KW-0805">Transcription regulation</keyword>
<evidence type="ECO:0000256" key="3">
    <source>
        <dbReference type="ARBA" id="ARBA00023082"/>
    </source>
</evidence>
<proteinExistence type="inferred from homology"/>
<dbReference type="Pfam" id="PF08281">
    <property type="entry name" value="Sigma70_r4_2"/>
    <property type="match status" value="1"/>
</dbReference>
<dbReference type="PANTHER" id="PTHR43133">
    <property type="entry name" value="RNA POLYMERASE ECF-TYPE SIGMA FACTO"/>
    <property type="match status" value="1"/>
</dbReference>
<evidence type="ECO:0000256" key="5">
    <source>
        <dbReference type="ARBA" id="ARBA00023163"/>
    </source>
</evidence>
<reference evidence="9 10" key="1">
    <citation type="submission" date="2014-12" db="EMBL/GenBank/DDBJ databases">
        <title>Draft genome sequence of Cohnella kolymensis strain B-2846.</title>
        <authorList>
            <person name="Karlyshev A.V."/>
            <person name="Kudryashova E.B."/>
        </authorList>
    </citation>
    <scope>NUCLEOTIDE SEQUENCE [LARGE SCALE GENOMIC DNA]</scope>
    <source>
        <strain evidence="9 10">VKM B-2846</strain>
    </source>
</reference>
<comment type="similarity">
    <text evidence="1 6">Belongs to the sigma-70 factor family. ECF subfamily.</text>
</comment>
<name>A0ABR5A0N0_9BACL</name>
<dbReference type="Gene3D" id="1.10.1740.10">
    <property type="match status" value="1"/>
</dbReference>
<evidence type="ECO:0000256" key="4">
    <source>
        <dbReference type="ARBA" id="ARBA00023125"/>
    </source>
</evidence>
<keyword evidence="3 6" id="KW-0731">Sigma factor</keyword>
<dbReference type="InterPro" id="IPR013324">
    <property type="entry name" value="RNA_pol_sigma_r3/r4-like"/>
</dbReference>